<reference evidence="2" key="1">
    <citation type="journal article" date="2015" name="Genome">
        <title>Whole Genome Sequence of the Non-Microcystin-Producing Microcystis aeruginosa Strain NIES-44.</title>
        <authorList>
            <person name="Okano K."/>
            <person name="Miyata N."/>
            <person name="Ozaki Y."/>
        </authorList>
    </citation>
    <scope>NUCLEOTIDE SEQUENCE [LARGE SCALE GENOMIC DNA]</scope>
    <source>
        <strain evidence="2">NIES-44</strain>
    </source>
</reference>
<gene>
    <name evidence="1" type="ORF">N44_00887</name>
</gene>
<name>A0A0A1VRU8_MICAE</name>
<organism evidence="1 2">
    <name type="scientific">Microcystis aeruginosa NIES-44</name>
    <dbReference type="NCBI Taxonomy" id="449439"/>
    <lineage>
        <taxon>Bacteria</taxon>
        <taxon>Bacillati</taxon>
        <taxon>Cyanobacteriota</taxon>
        <taxon>Cyanophyceae</taxon>
        <taxon>Oscillatoriophycideae</taxon>
        <taxon>Chroococcales</taxon>
        <taxon>Microcystaceae</taxon>
        <taxon>Microcystis</taxon>
    </lineage>
</organism>
<evidence type="ECO:0000313" key="1">
    <source>
        <dbReference type="EMBL" id="GAL92329.1"/>
    </source>
</evidence>
<dbReference type="EMBL" id="BBPA01000020">
    <property type="protein sequence ID" value="GAL92329.1"/>
    <property type="molecule type" value="Genomic_DNA"/>
</dbReference>
<evidence type="ECO:0000313" key="2">
    <source>
        <dbReference type="Proteomes" id="UP000030321"/>
    </source>
</evidence>
<comment type="caution">
    <text evidence="1">The sequence shown here is derived from an EMBL/GenBank/DDBJ whole genome shotgun (WGS) entry which is preliminary data.</text>
</comment>
<proteinExistence type="predicted"/>
<dbReference type="Proteomes" id="UP000030321">
    <property type="component" value="Unassembled WGS sequence"/>
</dbReference>
<accession>A0A0A1VRU8</accession>
<protein>
    <submittedName>
        <fullName evidence="1">Uncharacterized protein</fullName>
    </submittedName>
</protein>
<sequence length="90" mass="10426">MAASKRIGGVANLPLYAPILESKRLKENDLNNIRLFVEPFGYLNRLKAWLCVFFTPRLINYFSFLYTQLNRLINSLLASVFPCHFCFPVP</sequence>
<dbReference type="AlphaFoldDB" id="A0A0A1VRU8"/>